<keyword evidence="6" id="KW-0677">Repeat</keyword>
<dbReference type="GeneID" id="110802661"/>
<evidence type="ECO:0000256" key="10">
    <source>
        <dbReference type="SAM" id="SignalP"/>
    </source>
</evidence>
<dbReference type="SUPFAM" id="SSF52833">
    <property type="entry name" value="Thioredoxin-like"/>
    <property type="match status" value="3"/>
</dbReference>
<dbReference type="Pfam" id="PF00085">
    <property type="entry name" value="Thioredoxin"/>
    <property type="match status" value="2"/>
</dbReference>
<keyword evidence="8" id="KW-0413">Isomerase</keyword>
<evidence type="ECO:0000256" key="4">
    <source>
        <dbReference type="ARBA" id="ARBA00012723"/>
    </source>
</evidence>
<dbReference type="PANTHER" id="PTHR18929:SF132">
    <property type="entry name" value="PROTEIN DISULFIDE-ISOMERASE A3"/>
    <property type="match status" value="1"/>
</dbReference>
<evidence type="ECO:0000256" key="6">
    <source>
        <dbReference type="ARBA" id="ARBA00022737"/>
    </source>
</evidence>
<keyword evidence="5 10" id="KW-0732">Signal</keyword>
<dbReference type="Pfam" id="PF13848">
    <property type="entry name" value="Thioredoxin_6"/>
    <property type="match status" value="1"/>
</dbReference>
<dbReference type="NCBIfam" id="TIGR01130">
    <property type="entry name" value="ER_PDI_fam"/>
    <property type="match status" value="1"/>
</dbReference>
<name>A0ABM3QHG2_SPIOL</name>
<gene>
    <name evidence="13" type="primary">LOC110802661</name>
</gene>
<keyword evidence="12" id="KW-1185">Reference proteome</keyword>
<dbReference type="Gene3D" id="3.40.30.10">
    <property type="entry name" value="Glutaredoxin"/>
    <property type="match status" value="4"/>
</dbReference>
<proteinExistence type="inferred from homology"/>
<evidence type="ECO:0000256" key="1">
    <source>
        <dbReference type="ARBA" id="ARBA00001182"/>
    </source>
</evidence>
<dbReference type="EC" id="5.3.4.1" evidence="4"/>
<feature type="chain" id="PRO_5046927244" description="protein disulfide-isomerase" evidence="10">
    <location>
        <begin position="26"/>
        <end position="501"/>
    </location>
</feature>
<reference evidence="13" key="2">
    <citation type="submission" date="2025-08" db="UniProtKB">
        <authorList>
            <consortium name="RefSeq"/>
        </authorList>
    </citation>
    <scope>IDENTIFICATION</scope>
    <source>
        <tissue evidence="13">Leaf</tissue>
    </source>
</reference>
<evidence type="ECO:0000256" key="2">
    <source>
        <dbReference type="ARBA" id="ARBA00004319"/>
    </source>
</evidence>
<dbReference type="InterPro" id="IPR005792">
    <property type="entry name" value="Prot_disulphide_isomerase"/>
</dbReference>
<dbReference type="InterPro" id="IPR036249">
    <property type="entry name" value="Thioredoxin-like_sf"/>
</dbReference>
<organism evidence="12 13">
    <name type="scientific">Spinacia oleracea</name>
    <name type="common">Spinach</name>
    <dbReference type="NCBI Taxonomy" id="3562"/>
    <lineage>
        <taxon>Eukaryota</taxon>
        <taxon>Viridiplantae</taxon>
        <taxon>Streptophyta</taxon>
        <taxon>Embryophyta</taxon>
        <taxon>Tracheophyta</taxon>
        <taxon>Spermatophyta</taxon>
        <taxon>Magnoliopsida</taxon>
        <taxon>eudicotyledons</taxon>
        <taxon>Gunneridae</taxon>
        <taxon>Pentapetalae</taxon>
        <taxon>Caryophyllales</taxon>
        <taxon>Chenopodiaceae</taxon>
        <taxon>Chenopodioideae</taxon>
        <taxon>Anserineae</taxon>
        <taxon>Spinacia</taxon>
    </lineage>
</organism>
<evidence type="ECO:0000259" key="11">
    <source>
        <dbReference type="PROSITE" id="PS51352"/>
    </source>
</evidence>
<evidence type="ECO:0000313" key="13">
    <source>
        <dbReference type="RefSeq" id="XP_056682803.1"/>
    </source>
</evidence>
<accession>A0ABM3QHG2</accession>
<evidence type="ECO:0000256" key="9">
    <source>
        <dbReference type="ARBA" id="ARBA00023284"/>
    </source>
</evidence>
<dbReference type="InterPro" id="IPR013766">
    <property type="entry name" value="Thioredoxin_domain"/>
</dbReference>
<evidence type="ECO:0000313" key="12">
    <source>
        <dbReference type="Proteomes" id="UP000813463"/>
    </source>
</evidence>
<comment type="similarity">
    <text evidence="3">Belongs to the protein disulfide isomerase family.</text>
</comment>
<keyword evidence="7" id="KW-0256">Endoplasmic reticulum</keyword>
<evidence type="ECO:0000256" key="3">
    <source>
        <dbReference type="ARBA" id="ARBA00006347"/>
    </source>
</evidence>
<dbReference type="PROSITE" id="PS00194">
    <property type="entry name" value="THIOREDOXIN_1"/>
    <property type="match status" value="1"/>
</dbReference>
<dbReference type="PRINTS" id="PR00421">
    <property type="entry name" value="THIOREDOXIN"/>
</dbReference>
<evidence type="ECO:0000256" key="8">
    <source>
        <dbReference type="ARBA" id="ARBA00023235"/>
    </source>
</evidence>
<dbReference type="RefSeq" id="XP_056682803.1">
    <property type="nucleotide sequence ID" value="XM_056826825.1"/>
</dbReference>
<sequence length="501" mass="56507">MALTLRGLEVCLVVVLLSIFGGIQGEEESVITLDHSNFTDFVSKHDFIFVEFYAPGCGFCKTLAPEYEKAASILKKNDPPITLAKFDAFEAVNKPIARLYKVSGFPTLKILNNGGKNVQDEYNGPRKADDLVKYVQKQLGPASVEIKSTNDAASVIDLAKSFIVGVFPEFSGEEYENFTKLAEKLRNAYDFGHTLDAKILPRGDLSVKGPLIILFKPFDDLFADFKDFDITAMEKFIVKEDDPSVTVFNMDDPGNPYISRFFSDRNLNTKVTMILNFASDNAATLKSKFYDIAHILKGGKISFLLSDLEPNNERLLKFFKLDGSLVPLIYIQGNGGKKYLKANVEDDQVVPWFKKFMDGKIEEFIKSEHIPQENNEPVKVVVLKNLQDMVFNSGKEVLLEFYAPWCGHCKKLAPILDEVALSYQNDPNVLIAKFDATANDVPSDKFGKVASYPTMYFISSNKEMIKYTEGRTKEEIINFIQKHRHDDEKEMDEPVSLTDEL</sequence>
<dbReference type="CDD" id="cd02995">
    <property type="entry name" value="PDI_a_PDI_a'_C"/>
    <property type="match status" value="1"/>
</dbReference>
<comment type="catalytic activity">
    <reaction evidence="1">
        <text>Catalyzes the rearrangement of -S-S- bonds in proteins.</text>
        <dbReference type="EC" id="5.3.4.1"/>
    </reaction>
</comment>
<reference evidence="12" key="1">
    <citation type="journal article" date="2021" name="Nat. Commun.">
        <title>Genomic analyses provide insights into spinach domestication and the genetic basis of agronomic traits.</title>
        <authorList>
            <person name="Cai X."/>
            <person name="Sun X."/>
            <person name="Xu C."/>
            <person name="Sun H."/>
            <person name="Wang X."/>
            <person name="Ge C."/>
            <person name="Zhang Z."/>
            <person name="Wang Q."/>
            <person name="Fei Z."/>
            <person name="Jiao C."/>
            <person name="Wang Q."/>
        </authorList>
    </citation>
    <scope>NUCLEOTIDE SEQUENCE [LARGE SCALE GENOMIC DNA]</scope>
    <source>
        <strain evidence="12">cv. Varoflay</strain>
    </source>
</reference>
<dbReference type="CDD" id="cd02981">
    <property type="entry name" value="PDI_b_family"/>
    <property type="match status" value="1"/>
</dbReference>
<feature type="domain" description="Thioredoxin" evidence="11">
    <location>
        <begin position="338"/>
        <end position="485"/>
    </location>
</feature>
<dbReference type="Proteomes" id="UP000813463">
    <property type="component" value="Chromosome 4"/>
</dbReference>
<protein>
    <recommendedName>
        <fullName evidence="4">protein disulfide-isomerase</fullName>
        <ecNumber evidence="4">5.3.4.1</ecNumber>
    </recommendedName>
</protein>
<dbReference type="InterPro" id="IPR017937">
    <property type="entry name" value="Thioredoxin_CS"/>
</dbReference>
<feature type="domain" description="Thioredoxin" evidence="11">
    <location>
        <begin position="19"/>
        <end position="140"/>
    </location>
</feature>
<dbReference type="PANTHER" id="PTHR18929">
    <property type="entry name" value="PROTEIN DISULFIDE ISOMERASE"/>
    <property type="match status" value="1"/>
</dbReference>
<evidence type="ECO:0000256" key="7">
    <source>
        <dbReference type="ARBA" id="ARBA00022824"/>
    </source>
</evidence>
<dbReference type="CDD" id="cd02961">
    <property type="entry name" value="PDI_a_family"/>
    <property type="match status" value="1"/>
</dbReference>
<comment type="subcellular location">
    <subcellularLocation>
        <location evidence="2">Endoplasmic reticulum lumen</location>
    </subcellularLocation>
</comment>
<dbReference type="PROSITE" id="PS51352">
    <property type="entry name" value="THIOREDOXIN_2"/>
    <property type="match status" value="2"/>
</dbReference>
<evidence type="ECO:0000256" key="5">
    <source>
        <dbReference type="ARBA" id="ARBA00022729"/>
    </source>
</evidence>
<keyword evidence="9" id="KW-0676">Redox-active center</keyword>
<feature type="signal peptide" evidence="10">
    <location>
        <begin position="1"/>
        <end position="25"/>
    </location>
</feature>